<evidence type="ECO:0000256" key="5">
    <source>
        <dbReference type="SAM" id="MobiDB-lite"/>
    </source>
</evidence>
<proteinExistence type="inferred from homology"/>
<feature type="region of interest" description="Disordered" evidence="5">
    <location>
        <begin position="603"/>
        <end position="640"/>
    </location>
</feature>
<feature type="region of interest" description="Disordered" evidence="5">
    <location>
        <begin position="702"/>
        <end position="762"/>
    </location>
</feature>
<dbReference type="Pfam" id="PF02902">
    <property type="entry name" value="Peptidase_C48"/>
    <property type="match status" value="1"/>
</dbReference>
<keyword evidence="3" id="KW-0378">Hydrolase</keyword>
<feature type="compositionally biased region" description="Polar residues" evidence="5">
    <location>
        <begin position="609"/>
        <end position="619"/>
    </location>
</feature>
<feature type="region of interest" description="Disordered" evidence="5">
    <location>
        <begin position="1"/>
        <end position="95"/>
    </location>
</feature>
<comment type="caution">
    <text evidence="7">The sequence shown here is derived from an EMBL/GenBank/DDBJ whole genome shotgun (WGS) entry which is preliminary data.</text>
</comment>
<keyword evidence="8" id="KW-1185">Reference proteome</keyword>
<accession>A0AA39YHP4</accession>
<feature type="compositionally biased region" description="Low complexity" evidence="5">
    <location>
        <begin position="264"/>
        <end position="276"/>
    </location>
</feature>
<dbReference type="AlphaFoldDB" id="A0AA39YHP4"/>
<dbReference type="SUPFAM" id="SSF54001">
    <property type="entry name" value="Cysteine proteinases"/>
    <property type="match status" value="1"/>
</dbReference>
<evidence type="ECO:0000259" key="6">
    <source>
        <dbReference type="PROSITE" id="PS50600"/>
    </source>
</evidence>
<protein>
    <recommendedName>
        <fullName evidence="6">Ubiquitin-like protease family profile domain-containing protein</fullName>
    </recommendedName>
</protein>
<organism evidence="7 8">
    <name type="scientific">Cercophora newfieldiana</name>
    <dbReference type="NCBI Taxonomy" id="92897"/>
    <lineage>
        <taxon>Eukaryota</taxon>
        <taxon>Fungi</taxon>
        <taxon>Dikarya</taxon>
        <taxon>Ascomycota</taxon>
        <taxon>Pezizomycotina</taxon>
        <taxon>Sordariomycetes</taxon>
        <taxon>Sordariomycetidae</taxon>
        <taxon>Sordariales</taxon>
        <taxon>Lasiosphaeriaceae</taxon>
        <taxon>Cercophora</taxon>
    </lineage>
</organism>
<evidence type="ECO:0000256" key="4">
    <source>
        <dbReference type="ARBA" id="ARBA00022807"/>
    </source>
</evidence>
<comment type="similarity">
    <text evidence="1">Belongs to the peptidase C48 family.</text>
</comment>
<dbReference type="GO" id="GO:0016926">
    <property type="term" value="P:protein desumoylation"/>
    <property type="evidence" value="ECO:0007669"/>
    <property type="project" value="TreeGrafter"/>
</dbReference>
<evidence type="ECO:0000313" key="8">
    <source>
        <dbReference type="Proteomes" id="UP001174936"/>
    </source>
</evidence>
<dbReference type="EMBL" id="JAULSV010000002">
    <property type="protein sequence ID" value="KAK0652150.1"/>
    <property type="molecule type" value="Genomic_DNA"/>
</dbReference>
<evidence type="ECO:0000256" key="3">
    <source>
        <dbReference type="ARBA" id="ARBA00022801"/>
    </source>
</evidence>
<feature type="region of interest" description="Disordered" evidence="5">
    <location>
        <begin position="247"/>
        <end position="277"/>
    </location>
</feature>
<dbReference type="Proteomes" id="UP001174936">
    <property type="component" value="Unassembled WGS sequence"/>
</dbReference>
<feature type="compositionally biased region" description="Basic and acidic residues" evidence="5">
    <location>
        <begin position="718"/>
        <end position="753"/>
    </location>
</feature>
<keyword evidence="2" id="KW-0645">Protease</keyword>
<evidence type="ECO:0000256" key="2">
    <source>
        <dbReference type="ARBA" id="ARBA00022670"/>
    </source>
</evidence>
<dbReference type="InterPro" id="IPR038765">
    <property type="entry name" value="Papain-like_cys_pep_sf"/>
</dbReference>
<dbReference type="GO" id="GO:0005634">
    <property type="term" value="C:nucleus"/>
    <property type="evidence" value="ECO:0007669"/>
    <property type="project" value="TreeGrafter"/>
</dbReference>
<gene>
    <name evidence="7" type="ORF">B0T16DRAFT_387465</name>
</gene>
<reference evidence="7" key="1">
    <citation type="submission" date="2023-06" db="EMBL/GenBank/DDBJ databases">
        <title>Genome-scale phylogeny and comparative genomics of the fungal order Sordariales.</title>
        <authorList>
            <consortium name="Lawrence Berkeley National Laboratory"/>
            <person name="Hensen N."/>
            <person name="Bonometti L."/>
            <person name="Westerberg I."/>
            <person name="Brannstrom I.O."/>
            <person name="Guillou S."/>
            <person name="Cros-Aarteil S."/>
            <person name="Calhoun S."/>
            <person name="Haridas S."/>
            <person name="Kuo A."/>
            <person name="Mondo S."/>
            <person name="Pangilinan J."/>
            <person name="Riley R."/>
            <person name="Labutti K."/>
            <person name="Andreopoulos B."/>
            <person name="Lipzen A."/>
            <person name="Chen C."/>
            <person name="Yanf M."/>
            <person name="Daum C."/>
            <person name="Ng V."/>
            <person name="Clum A."/>
            <person name="Steindorff A."/>
            <person name="Ohm R."/>
            <person name="Martin F."/>
            <person name="Silar P."/>
            <person name="Natvig D."/>
            <person name="Lalanne C."/>
            <person name="Gautier V."/>
            <person name="Ament-Velasquez S.L."/>
            <person name="Kruys A."/>
            <person name="Hutchinson M.I."/>
            <person name="Powell A.J."/>
            <person name="Barry K."/>
            <person name="Miller A.N."/>
            <person name="Grigoriev I.V."/>
            <person name="Debuchy R."/>
            <person name="Gladieux P."/>
            <person name="Thoren M.H."/>
            <person name="Johannesson H."/>
        </authorList>
    </citation>
    <scope>NUCLEOTIDE SEQUENCE</scope>
    <source>
        <strain evidence="7">SMH2532-1</strain>
    </source>
</reference>
<dbReference type="PROSITE" id="PS50600">
    <property type="entry name" value="ULP_PROTEASE"/>
    <property type="match status" value="1"/>
</dbReference>
<feature type="compositionally biased region" description="Polar residues" evidence="5">
    <location>
        <begin position="1"/>
        <end position="23"/>
    </location>
</feature>
<evidence type="ECO:0000256" key="1">
    <source>
        <dbReference type="ARBA" id="ARBA00005234"/>
    </source>
</evidence>
<dbReference type="PANTHER" id="PTHR12606:SF141">
    <property type="entry name" value="GH15225P-RELATED"/>
    <property type="match status" value="1"/>
</dbReference>
<dbReference type="InterPro" id="IPR003653">
    <property type="entry name" value="Peptidase_C48_C"/>
</dbReference>
<name>A0AA39YHP4_9PEZI</name>
<feature type="region of interest" description="Disordered" evidence="5">
    <location>
        <begin position="881"/>
        <end position="904"/>
    </location>
</feature>
<dbReference type="PANTHER" id="PTHR12606">
    <property type="entry name" value="SENTRIN/SUMO-SPECIFIC PROTEASE"/>
    <property type="match status" value="1"/>
</dbReference>
<feature type="domain" description="Ubiquitin-like protease family profile" evidence="6">
    <location>
        <begin position="959"/>
        <end position="1131"/>
    </location>
</feature>
<dbReference type="GO" id="GO:0016929">
    <property type="term" value="F:deSUMOylase activity"/>
    <property type="evidence" value="ECO:0007669"/>
    <property type="project" value="TreeGrafter"/>
</dbReference>
<feature type="compositionally biased region" description="Low complexity" evidence="5">
    <location>
        <begin position="80"/>
        <end position="89"/>
    </location>
</feature>
<dbReference type="Gene3D" id="3.40.395.10">
    <property type="entry name" value="Adenoviral Proteinase, Chain A"/>
    <property type="match status" value="1"/>
</dbReference>
<dbReference type="GO" id="GO:0006508">
    <property type="term" value="P:proteolysis"/>
    <property type="evidence" value="ECO:0007669"/>
    <property type="project" value="UniProtKB-KW"/>
</dbReference>
<sequence>MPPATTPRQTRNSRGLRSASTGLVDSIEETPTRPSIKRPRAQYRATPYPPRRSRAPSPEVPEAIASTSFAEQSPFEPHRATSSAAHATSDQSFEPSSPFGNAFNFTASPVRYNSGNESASFRRRRAIEGEKFARDLHRAIRNDHFMRQCCCGLPPIYKTLEDAHRGSGHLRFYTVDNNKNNLRVIQVKHDLRWHCRCHQSKELHPAYQEHINKGRKRLATDSEFDLIAQNQGKERRTRSIKRVVALAQSQGNESEDSTEPVGNSSVESEQQPSQQPMWSYISGGLATMGASVLDFVGKFLPTFGSARREPTQTVETVETVQQDPENNELVVKRFKREYTVPHAWAQTGEAPETSSDGPQVKWAEDPRSHIGPETLGSIFKQLEEQLQNLRAEKYVGGLTWPEMKNFIRAAPDIDENLTVILYSMVNQDENNRPTSRQESQDRTNEAAEAYGRDLKDLLTFMHSMYIDPSHFYHCRAERPEPSLPFPIVSVDGRRVAGVAARLLTFMLQLREEIGVTEDFAGVLAKIIADANAVHKQEYPMSWVDFTGFSRRGTTLSPSSVFDEIPLKDFEVQPAHEVKFPEPGPSNPVSLADPTEVKRLRWGPKPILKSASTDRPTPSTTERKRKLSFQNPAVKFGGRPSQIPATVMTPYERYIETKPLLNEAAMAKAEERFQLQYHGVKYNPLLDGLRTGIEKDLQTLKDAEPAKDKGPDYPLHVPTEQDKENRRKLDEKMRKEFDRKKKWNAELRASREHASQTPQTNTPKIFERLAFQDTPPEVRKDFDAHPVGTRRLNLVKKLPFMKPNEKPPLSPADRRRALDHFLLGQPGDQQKDDLPPDPFAEEHDELEIASKTLERLELDKQISTDLREGILRARKEQRERQIREAARKKAEAERKRIEEEKRREEEERRQAIAEVAALHGLRRPFAPLITDISDEWEERVLEAQHQVRADTKICTIPDGTDLCRRDFADRLLPETAWLNDNVIIGSFAYIAEYVNNKAGVDQKVNPRCSAFTSFFYNRLLSHGVTSCGRLARLIGVKKANFFDIETILIPICQNSHWTVAVVRPQQRTISHLDSMLSGHGHQKVKNTIFQWVKATLEERFVAEEWKVIDFDAPRQDNGYDCGVFAITNGICLALGVNPVDAYSADQLTLQRKRLAAILINGGFSGEFSMDDI</sequence>
<evidence type="ECO:0000313" key="7">
    <source>
        <dbReference type="EMBL" id="KAK0652150.1"/>
    </source>
</evidence>
<keyword evidence="4" id="KW-0788">Thiol protease</keyword>